<dbReference type="PROSITE" id="PS51077">
    <property type="entry name" value="HTH_ICLR"/>
    <property type="match status" value="1"/>
</dbReference>
<keyword evidence="1" id="KW-0805">Transcription regulation</keyword>
<dbReference type="GO" id="GO:0003677">
    <property type="term" value="F:DNA binding"/>
    <property type="evidence" value="ECO:0007669"/>
    <property type="project" value="UniProtKB-KW"/>
</dbReference>
<evidence type="ECO:0000313" key="7">
    <source>
        <dbReference type="Proteomes" id="UP000215896"/>
    </source>
</evidence>
<dbReference type="InterPro" id="IPR050707">
    <property type="entry name" value="HTH_MetabolicPath_Reg"/>
</dbReference>
<dbReference type="GO" id="GO:0045892">
    <property type="term" value="P:negative regulation of DNA-templated transcription"/>
    <property type="evidence" value="ECO:0007669"/>
    <property type="project" value="TreeGrafter"/>
</dbReference>
<dbReference type="PANTHER" id="PTHR30136:SF35">
    <property type="entry name" value="HTH-TYPE TRANSCRIPTIONAL REGULATOR RV1719"/>
    <property type="match status" value="1"/>
</dbReference>
<evidence type="ECO:0000259" key="4">
    <source>
        <dbReference type="PROSITE" id="PS51077"/>
    </source>
</evidence>
<dbReference type="SUPFAM" id="SSF55781">
    <property type="entry name" value="GAF domain-like"/>
    <property type="match status" value="1"/>
</dbReference>
<dbReference type="OrthoDB" id="7274111at2"/>
<dbReference type="Pfam" id="PF01614">
    <property type="entry name" value="IclR_C"/>
    <property type="match status" value="1"/>
</dbReference>
<protein>
    <submittedName>
        <fullName evidence="6">IclR family transcriptional regulator</fullName>
    </submittedName>
</protein>
<keyword evidence="2" id="KW-0238">DNA-binding</keyword>
<evidence type="ECO:0000313" key="6">
    <source>
        <dbReference type="EMBL" id="OYO07945.1"/>
    </source>
</evidence>
<keyword evidence="3" id="KW-0804">Transcription</keyword>
<dbReference type="SUPFAM" id="SSF46785">
    <property type="entry name" value="Winged helix' DNA-binding domain"/>
    <property type="match status" value="1"/>
</dbReference>
<proteinExistence type="predicted"/>
<dbReference type="PANTHER" id="PTHR30136">
    <property type="entry name" value="HELIX-TURN-HELIX TRANSCRIPTIONAL REGULATOR, ICLR FAMILY"/>
    <property type="match status" value="1"/>
</dbReference>
<dbReference type="Gene3D" id="3.30.450.40">
    <property type="match status" value="1"/>
</dbReference>
<feature type="domain" description="HTH iclR-type" evidence="4">
    <location>
        <begin position="13"/>
        <end position="73"/>
    </location>
</feature>
<comment type="caution">
    <text evidence="6">The sequence shown here is derived from an EMBL/GenBank/DDBJ whole genome shotgun (WGS) entry which is preliminary data.</text>
</comment>
<name>A0A255FW97_9ACTN</name>
<evidence type="ECO:0000256" key="2">
    <source>
        <dbReference type="ARBA" id="ARBA00023125"/>
    </source>
</evidence>
<dbReference type="EMBL" id="NMVO01000019">
    <property type="protein sequence ID" value="OYO07945.1"/>
    <property type="molecule type" value="Genomic_DNA"/>
</dbReference>
<dbReference type="InterPro" id="IPR036388">
    <property type="entry name" value="WH-like_DNA-bd_sf"/>
</dbReference>
<dbReference type="InterPro" id="IPR014757">
    <property type="entry name" value="Tscrpt_reg_IclR_C"/>
</dbReference>
<evidence type="ECO:0000256" key="3">
    <source>
        <dbReference type="ARBA" id="ARBA00023163"/>
    </source>
</evidence>
<dbReference type="AlphaFoldDB" id="A0A255FW97"/>
<organism evidence="6 7">
    <name type="scientific">Enemella evansiae</name>
    <dbReference type="NCBI Taxonomy" id="2016499"/>
    <lineage>
        <taxon>Bacteria</taxon>
        <taxon>Bacillati</taxon>
        <taxon>Actinomycetota</taxon>
        <taxon>Actinomycetes</taxon>
        <taxon>Propionibacteriales</taxon>
        <taxon>Propionibacteriaceae</taxon>
        <taxon>Enemella</taxon>
    </lineage>
</organism>
<feature type="domain" description="IclR-ED" evidence="5">
    <location>
        <begin position="74"/>
        <end position="255"/>
    </location>
</feature>
<dbReference type="InterPro" id="IPR036390">
    <property type="entry name" value="WH_DNA-bd_sf"/>
</dbReference>
<reference evidence="6 7" key="1">
    <citation type="submission" date="2017-07" db="EMBL/GenBank/DDBJ databases">
        <title>Draft whole genome sequences of clinical Proprionibacteriaceae strains.</title>
        <authorList>
            <person name="Bernier A.-M."/>
            <person name="Bernard K."/>
            <person name="Domingo M.-C."/>
        </authorList>
    </citation>
    <scope>NUCLEOTIDE SEQUENCE [LARGE SCALE GENOMIC DNA]</scope>
    <source>
        <strain evidence="6 7">NML 030167</strain>
    </source>
</reference>
<accession>A0A255FW97</accession>
<evidence type="ECO:0000256" key="1">
    <source>
        <dbReference type="ARBA" id="ARBA00023015"/>
    </source>
</evidence>
<dbReference type="Gene3D" id="1.10.10.10">
    <property type="entry name" value="Winged helix-like DNA-binding domain superfamily/Winged helix DNA-binding domain"/>
    <property type="match status" value="1"/>
</dbReference>
<dbReference type="InterPro" id="IPR005471">
    <property type="entry name" value="Tscrpt_reg_IclR_N"/>
</dbReference>
<dbReference type="SMART" id="SM00346">
    <property type="entry name" value="HTH_ICLR"/>
    <property type="match status" value="1"/>
</dbReference>
<dbReference type="GO" id="GO:0003700">
    <property type="term" value="F:DNA-binding transcription factor activity"/>
    <property type="evidence" value="ECO:0007669"/>
    <property type="project" value="TreeGrafter"/>
</dbReference>
<dbReference type="InterPro" id="IPR029016">
    <property type="entry name" value="GAF-like_dom_sf"/>
</dbReference>
<dbReference type="Pfam" id="PF09339">
    <property type="entry name" value="HTH_IclR"/>
    <property type="match status" value="1"/>
</dbReference>
<sequence>MTTTTREAGASTLSTVSNAVEVMEALAGGPVTLRELAALTGLPRQTAYRIVRTLISHDWVRKESDSDRYRMTYRIWSLATQAFGQIDVRQDLREQVRRLARVGGETVHLAVYEDGEAVYIDKAEGSEPICTRTNLGSRAAAHAVSTGKVLLAFQDHAEQERVLGEELRAYTEDTVTDPARLRRQLAQITTRGYGTNSGEWRPGVGGIAVPILGPDATVLAALGFTGPADRVRARQDRLRQALEETARSYQKSLGAS</sequence>
<dbReference type="RefSeq" id="WP_094407305.1">
    <property type="nucleotide sequence ID" value="NZ_NMVO01000019.1"/>
</dbReference>
<gene>
    <name evidence="6" type="ORF">CGZ94_21045</name>
</gene>
<keyword evidence="7" id="KW-1185">Reference proteome</keyword>
<dbReference type="Proteomes" id="UP000215896">
    <property type="component" value="Unassembled WGS sequence"/>
</dbReference>
<evidence type="ECO:0000259" key="5">
    <source>
        <dbReference type="PROSITE" id="PS51078"/>
    </source>
</evidence>
<dbReference type="PROSITE" id="PS51078">
    <property type="entry name" value="ICLR_ED"/>
    <property type="match status" value="1"/>
</dbReference>